<evidence type="ECO:0000256" key="1">
    <source>
        <dbReference type="SAM" id="MobiDB-lite"/>
    </source>
</evidence>
<feature type="region of interest" description="Disordered" evidence="1">
    <location>
        <begin position="1"/>
        <end position="69"/>
    </location>
</feature>
<gene>
    <name evidence="2" type="ORF">NTJ_02800</name>
</gene>
<keyword evidence="3" id="KW-1185">Reference proteome</keyword>
<organism evidence="2 3">
    <name type="scientific">Nesidiocoris tenuis</name>
    <dbReference type="NCBI Taxonomy" id="355587"/>
    <lineage>
        <taxon>Eukaryota</taxon>
        <taxon>Metazoa</taxon>
        <taxon>Ecdysozoa</taxon>
        <taxon>Arthropoda</taxon>
        <taxon>Hexapoda</taxon>
        <taxon>Insecta</taxon>
        <taxon>Pterygota</taxon>
        <taxon>Neoptera</taxon>
        <taxon>Paraneoptera</taxon>
        <taxon>Hemiptera</taxon>
        <taxon>Heteroptera</taxon>
        <taxon>Panheteroptera</taxon>
        <taxon>Cimicomorpha</taxon>
        <taxon>Miridae</taxon>
        <taxon>Dicyphina</taxon>
        <taxon>Nesidiocoris</taxon>
    </lineage>
</organism>
<protein>
    <submittedName>
        <fullName evidence="2">Uncharacterized protein</fullName>
    </submittedName>
</protein>
<sequence length="98" mass="11174">MRAPGRTSVQRARARRRGGGTSGARERATRQRPMARQIPRSGERRDVPERDGASAGERARARRNERAAGRPLRAQLFSFFLALSRFCTFTGFRRRESK</sequence>
<proteinExistence type="predicted"/>
<name>A0ABN7ADD6_9HEMI</name>
<evidence type="ECO:0000313" key="3">
    <source>
        <dbReference type="Proteomes" id="UP001307889"/>
    </source>
</evidence>
<feature type="compositionally biased region" description="Basic and acidic residues" evidence="1">
    <location>
        <begin position="41"/>
        <end position="68"/>
    </location>
</feature>
<dbReference type="EMBL" id="AP028910">
    <property type="protein sequence ID" value="BES89993.1"/>
    <property type="molecule type" value="Genomic_DNA"/>
</dbReference>
<dbReference type="Proteomes" id="UP001307889">
    <property type="component" value="Chromosome 2"/>
</dbReference>
<reference evidence="2 3" key="1">
    <citation type="submission" date="2023-09" db="EMBL/GenBank/DDBJ databases">
        <title>Nesidiocoris tenuis whole genome shotgun sequence.</title>
        <authorList>
            <person name="Shibata T."/>
            <person name="Shimoda M."/>
            <person name="Kobayashi T."/>
            <person name="Uehara T."/>
        </authorList>
    </citation>
    <scope>NUCLEOTIDE SEQUENCE [LARGE SCALE GENOMIC DNA]</scope>
    <source>
        <strain evidence="2 3">Japan</strain>
    </source>
</reference>
<evidence type="ECO:0000313" key="2">
    <source>
        <dbReference type="EMBL" id="BES89993.1"/>
    </source>
</evidence>
<accession>A0ABN7ADD6</accession>